<dbReference type="Proteomes" id="UP000663860">
    <property type="component" value="Unassembled WGS sequence"/>
</dbReference>
<dbReference type="Pfam" id="PF00611">
    <property type="entry name" value="FCH"/>
    <property type="match status" value="1"/>
</dbReference>
<evidence type="ECO:0000259" key="4">
    <source>
        <dbReference type="PROSITE" id="PS51741"/>
    </source>
</evidence>
<evidence type="ECO:0000256" key="3">
    <source>
        <dbReference type="SAM" id="MobiDB-lite"/>
    </source>
</evidence>
<dbReference type="InterPro" id="IPR020904">
    <property type="entry name" value="Sc_DH/Rdtase_CS"/>
</dbReference>
<dbReference type="SUPFAM" id="SSF103657">
    <property type="entry name" value="BAR/IMD domain-like"/>
    <property type="match status" value="1"/>
</dbReference>
<dbReference type="Gene3D" id="1.20.1270.60">
    <property type="entry name" value="Arfaptin homology (AH) domain/BAR domain"/>
    <property type="match status" value="1"/>
</dbReference>
<organism evidence="5 6">
    <name type="scientific">Adineta steineri</name>
    <dbReference type="NCBI Taxonomy" id="433720"/>
    <lineage>
        <taxon>Eukaryota</taxon>
        <taxon>Metazoa</taxon>
        <taxon>Spiralia</taxon>
        <taxon>Gnathifera</taxon>
        <taxon>Rotifera</taxon>
        <taxon>Eurotatoria</taxon>
        <taxon>Bdelloidea</taxon>
        <taxon>Adinetida</taxon>
        <taxon>Adinetidae</taxon>
        <taxon>Adineta</taxon>
    </lineage>
</organism>
<comment type="caution">
    <text evidence="5">The sequence shown here is derived from an EMBL/GenBank/DDBJ whole genome shotgun (WGS) entry which is preliminary data.</text>
</comment>
<keyword evidence="1" id="KW-0560">Oxidoreductase</keyword>
<dbReference type="PANTHER" id="PTHR43313:SF1">
    <property type="entry name" value="3BETA-HYDROXYSTEROID DEHYDROGENASE DHS-16"/>
    <property type="match status" value="1"/>
</dbReference>
<feature type="region of interest" description="Disordered" evidence="3">
    <location>
        <begin position="369"/>
        <end position="388"/>
    </location>
</feature>
<dbReference type="SUPFAM" id="SSF51735">
    <property type="entry name" value="NAD(P)-binding Rossmann-fold domains"/>
    <property type="match status" value="1"/>
</dbReference>
<dbReference type="InterPro" id="IPR001060">
    <property type="entry name" value="FCH_dom"/>
</dbReference>
<reference evidence="5" key="1">
    <citation type="submission" date="2021-02" db="EMBL/GenBank/DDBJ databases">
        <authorList>
            <person name="Nowell W R."/>
        </authorList>
    </citation>
    <scope>NUCLEOTIDE SEQUENCE</scope>
</reference>
<dbReference type="PRINTS" id="PR00080">
    <property type="entry name" value="SDRFAMILY"/>
</dbReference>
<keyword evidence="2" id="KW-0175">Coiled coil</keyword>
<evidence type="ECO:0000256" key="2">
    <source>
        <dbReference type="PROSITE-ProRule" id="PRU01077"/>
    </source>
</evidence>
<sequence>MAEEFRDGFLGDAGFDILKKLMKGNNDFTFDVAKVLQERSDAEMAYARALRKSGESLEKLAGRTVGSVKLALTTLATQAGKESDARTIIADVLIKDISIPMKNRADKQLKEKKTIEDTLNAKFKEWNTKKETDNKYRSRQFEKSQEIESLYNKLSELPKGTKNFAKDSTKISTSIQKATEELERTEIKYHTSTRDVELARQACDAEMCRGCDQMQKMELERITEMANFIQIYANSIQSFSDTMYQVSRDLLSIQINPEDDIITEVRTYSKKKAETEILLYDIYAETNPMNDERRISSFERWIDLLKNDIKVQKQPNNAGISALIKASTNKIDEDELDISSDGAMCSTPSHSKTGTIYVVFALPINVNSDHRHSRDGSSSSSNDDDGAMRRRCDTGFGHGLAIELDHKGFHVLAGVYLQDNIISLQNKLSSKATVFQLDITNQNSIDTALELVNKKTKVLHALVNNAGLATGGHIDWISMQTMRKIMDVNYFGHVAMTKRFLPLLIAKRDSRVINMSSMCGYISFPGSSAYCASKYALESFSDCLRREMASWGLRVSIVEPGTMRTAMTEGMEDSLKNIWHELSTDIQERWGEQFFNDSLKMIMTSPFIKYSECPSKVIRVLGHAITSTTPRIRYRPGFQSSYFFFPLSLLPAWLVDKILSQAFRISPAGVKNQSNE</sequence>
<dbReference type="PRINTS" id="PR00081">
    <property type="entry name" value="GDHRDH"/>
</dbReference>
<dbReference type="InterPro" id="IPR036291">
    <property type="entry name" value="NAD(P)-bd_dom_sf"/>
</dbReference>
<dbReference type="PROSITE" id="PS00061">
    <property type="entry name" value="ADH_SHORT"/>
    <property type="match status" value="1"/>
</dbReference>
<dbReference type="InterPro" id="IPR002347">
    <property type="entry name" value="SDR_fam"/>
</dbReference>
<evidence type="ECO:0000313" key="5">
    <source>
        <dbReference type="EMBL" id="CAF1241063.1"/>
    </source>
</evidence>
<dbReference type="EMBL" id="CAJNOE010000489">
    <property type="protein sequence ID" value="CAF1241063.1"/>
    <property type="molecule type" value="Genomic_DNA"/>
</dbReference>
<dbReference type="AlphaFoldDB" id="A0A814Z6W6"/>
<dbReference type="InterPro" id="IPR027267">
    <property type="entry name" value="AH/BAR_dom_sf"/>
</dbReference>
<dbReference type="GO" id="GO:0008202">
    <property type="term" value="P:steroid metabolic process"/>
    <property type="evidence" value="ECO:0007669"/>
    <property type="project" value="TreeGrafter"/>
</dbReference>
<accession>A0A814Z6W6</accession>
<dbReference type="PROSITE" id="PS51741">
    <property type="entry name" value="F_BAR"/>
    <property type="match status" value="1"/>
</dbReference>
<proteinExistence type="predicted"/>
<dbReference type="GO" id="GO:0016491">
    <property type="term" value="F:oxidoreductase activity"/>
    <property type="evidence" value="ECO:0007669"/>
    <property type="project" value="UniProtKB-KW"/>
</dbReference>
<evidence type="ECO:0000313" key="6">
    <source>
        <dbReference type="Proteomes" id="UP000663860"/>
    </source>
</evidence>
<gene>
    <name evidence="5" type="ORF">IZO911_LOCUS30797</name>
</gene>
<protein>
    <recommendedName>
        <fullName evidence="4">F-BAR domain-containing protein</fullName>
    </recommendedName>
</protein>
<dbReference type="InterPro" id="IPR031160">
    <property type="entry name" value="F_BAR_dom"/>
</dbReference>
<dbReference type="Pfam" id="PF00106">
    <property type="entry name" value="adh_short"/>
    <property type="match status" value="1"/>
</dbReference>
<dbReference type="Gene3D" id="3.40.50.720">
    <property type="entry name" value="NAD(P)-binding Rossmann-like Domain"/>
    <property type="match status" value="1"/>
</dbReference>
<name>A0A814Z6W6_9BILA</name>
<feature type="domain" description="F-BAR" evidence="4">
    <location>
        <begin position="3"/>
        <end position="273"/>
    </location>
</feature>
<dbReference type="PANTHER" id="PTHR43313">
    <property type="entry name" value="SHORT-CHAIN DEHYDROGENASE/REDUCTASE FAMILY 9C"/>
    <property type="match status" value="1"/>
</dbReference>
<evidence type="ECO:0000256" key="1">
    <source>
        <dbReference type="ARBA" id="ARBA00023002"/>
    </source>
</evidence>